<organism evidence="2">
    <name type="scientific">Oscillatoriales cyanobacterium SpSt-418</name>
    <dbReference type="NCBI Taxonomy" id="2282169"/>
    <lineage>
        <taxon>Bacteria</taxon>
        <taxon>Bacillati</taxon>
        <taxon>Cyanobacteriota</taxon>
        <taxon>Cyanophyceae</taxon>
        <taxon>Oscillatoriophycideae</taxon>
        <taxon>Oscillatoriales</taxon>
    </lineage>
</organism>
<evidence type="ECO:0000259" key="1">
    <source>
        <dbReference type="Pfam" id="PF12770"/>
    </source>
</evidence>
<dbReference type="EMBL" id="DSRU01000282">
    <property type="protein sequence ID" value="HFN00007.1"/>
    <property type="molecule type" value="Genomic_DNA"/>
</dbReference>
<reference evidence="2" key="1">
    <citation type="journal article" date="2020" name="mSystems">
        <title>Genome- and Community-Level Interaction Insights into Carbon Utilization and Element Cycling Functions of Hydrothermarchaeota in Hydrothermal Sediment.</title>
        <authorList>
            <person name="Zhou Z."/>
            <person name="Liu Y."/>
            <person name="Xu W."/>
            <person name="Pan J."/>
            <person name="Luo Z.H."/>
            <person name="Li M."/>
        </authorList>
    </citation>
    <scope>NUCLEOTIDE SEQUENCE [LARGE SCALE GENOMIC DNA]</scope>
    <source>
        <strain evidence="2">SpSt-418</strain>
    </source>
</reference>
<gene>
    <name evidence="2" type="ORF">ENR64_20060</name>
</gene>
<dbReference type="Pfam" id="PF12770">
    <property type="entry name" value="CHAT"/>
    <property type="match status" value="1"/>
</dbReference>
<evidence type="ECO:0000313" key="2">
    <source>
        <dbReference type="EMBL" id="HFN00007.1"/>
    </source>
</evidence>
<accession>A0A7C3KG60</accession>
<dbReference type="AlphaFoldDB" id="A0A7C3KG60"/>
<sequence>MIATRPIERLNLATLLQQESALQRSLVEDFLQCRTTNLVDLSKIKLNSNARQISFIDLDENLLVLVRDAYQTQTVLIPLSQAVKEALSSFRISLQGSFYELPVAQLNQRSYELYQTLIQPLEEKQLIQPGNQLLITSDPNFYDLPFSVLWTGRNYLIENYQILNSLGGQTTEASPGISPVMITAITDSSGLPPSYPDGIDSSIEAEVQNIEQMFKTSVILLNKAFQADSFLEMVTKEGFHTLHVSTHGVFDATSRNPYLYAWDRKVPIAELNQALLQRSPLNLLVFSACETIRANPRAIIGLASSAVQAQSRNLVASLWKVDAEATAKFMTEFYNQLRQGKTPAVALQAAQIQLIHSDNEMNHPYYWAGFLLFGVD</sequence>
<name>A0A7C3KG60_9CYAN</name>
<comment type="caution">
    <text evidence="2">The sequence shown here is derived from an EMBL/GenBank/DDBJ whole genome shotgun (WGS) entry which is preliminary data.</text>
</comment>
<protein>
    <submittedName>
        <fullName evidence="2">CHAT domain-containing protein</fullName>
    </submittedName>
</protein>
<dbReference type="PANTHER" id="PTHR10098">
    <property type="entry name" value="RAPSYN-RELATED"/>
    <property type="match status" value="1"/>
</dbReference>
<dbReference type="InterPro" id="IPR024983">
    <property type="entry name" value="CHAT_dom"/>
</dbReference>
<proteinExistence type="predicted"/>
<feature type="domain" description="CHAT" evidence="1">
    <location>
        <begin position="112"/>
        <end position="374"/>
    </location>
</feature>